<reference evidence="1" key="1">
    <citation type="journal article" date="2023" name="IMA Fungus">
        <title>Comparative genomic study of the Penicillium genus elucidates a diverse pangenome and 15 lateral gene transfer events.</title>
        <authorList>
            <person name="Petersen C."/>
            <person name="Sorensen T."/>
            <person name="Nielsen M.R."/>
            <person name="Sondergaard T.E."/>
            <person name="Sorensen J.L."/>
            <person name="Fitzpatrick D.A."/>
            <person name="Frisvad J.C."/>
            <person name="Nielsen K.L."/>
        </authorList>
    </citation>
    <scope>NUCLEOTIDE SEQUENCE</scope>
    <source>
        <strain evidence="1">IBT 12815</strain>
    </source>
</reference>
<organism evidence="1 2">
    <name type="scientific">Penicillium hordei</name>
    <dbReference type="NCBI Taxonomy" id="40994"/>
    <lineage>
        <taxon>Eukaryota</taxon>
        <taxon>Fungi</taxon>
        <taxon>Dikarya</taxon>
        <taxon>Ascomycota</taxon>
        <taxon>Pezizomycotina</taxon>
        <taxon>Eurotiomycetes</taxon>
        <taxon>Eurotiomycetidae</taxon>
        <taxon>Eurotiales</taxon>
        <taxon>Aspergillaceae</taxon>
        <taxon>Penicillium</taxon>
    </lineage>
</organism>
<dbReference type="RefSeq" id="XP_056752681.1">
    <property type="nucleotide sequence ID" value="XM_056896896.1"/>
</dbReference>
<dbReference type="EMBL" id="JAQJAE010000003">
    <property type="protein sequence ID" value="KAJ5602883.1"/>
    <property type="molecule type" value="Genomic_DNA"/>
</dbReference>
<gene>
    <name evidence="1" type="ORF">N7537_005839</name>
</gene>
<dbReference type="Proteomes" id="UP001213799">
    <property type="component" value="Unassembled WGS sequence"/>
</dbReference>
<keyword evidence="2" id="KW-1185">Reference proteome</keyword>
<name>A0AAD6E6V4_9EURO</name>
<evidence type="ECO:0000313" key="1">
    <source>
        <dbReference type="EMBL" id="KAJ5602883.1"/>
    </source>
</evidence>
<proteinExistence type="predicted"/>
<sequence>MSTGDDILMPLNWDSKWIMFTDGGELQPNREIWLQPDEVMGWGHMEEALQLAPLSSTDLPFIPDCLPLLNANPYDTPASGAITIETTSIASQKCAWVGHLQDNIVQLSSLTQDPCERGRFDRGMQIINNAWATIRATLQCESSEHYSQLFFSMLWCIRLACGWF</sequence>
<accession>A0AAD6E6V4</accession>
<protein>
    <submittedName>
        <fullName evidence="1">Uncharacterized protein</fullName>
    </submittedName>
</protein>
<reference evidence="1" key="2">
    <citation type="submission" date="2023-01" db="EMBL/GenBank/DDBJ databases">
        <authorList>
            <person name="Petersen C."/>
        </authorList>
    </citation>
    <scope>NUCLEOTIDE SEQUENCE</scope>
    <source>
        <strain evidence="1">IBT 12815</strain>
    </source>
</reference>
<dbReference type="AlphaFoldDB" id="A0AAD6E6V4"/>
<comment type="caution">
    <text evidence="1">The sequence shown here is derived from an EMBL/GenBank/DDBJ whole genome shotgun (WGS) entry which is preliminary data.</text>
</comment>
<evidence type="ECO:0000313" key="2">
    <source>
        <dbReference type="Proteomes" id="UP001213799"/>
    </source>
</evidence>
<dbReference type="GeneID" id="81587138"/>